<reference evidence="1" key="1">
    <citation type="submission" date="2018-02" db="EMBL/GenBank/DDBJ databases">
        <authorList>
            <person name="Kim S.-K."/>
            <person name="Jung H.-I."/>
            <person name="Lee S.-W."/>
        </authorList>
    </citation>
    <scope>NUCLEOTIDE SEQUENCE</scope>
    <source>
        <strain evidence="1">SK3146</strain>
    </source>
</reference>
<gene>
    <name evidence="1" type="ORF">SK3146_00144</name>
</gene>
<name>A0ABY4REN6_9BACL</name>
<evidence type="ECO:0000313" key="1">
    <source>
        <dbReference type="EMBL" id="UQZ80988.1"/>
    </source>
</evidence>
<keyword evidence="2" id="KW-1185">Reference proteome</keyword>
<dbReference type="Proteomes" id="UP001057134">
    <property type="component" value="Chromosome"/>
</dbReference>
<sequence length="112" mass="13004">MRMPTEFALDLCFIREHGQLPLPTLIDRELQKLFAGRGSWYIDFKVKEGLDIAVAEVKGLGTWETEDELLQYIEESMEQDSDSAEDSWEYLQGYQVKVWPKIDAGSCRIKTR</sequence>
<reference evidence="1" key="2">
    <citation type="journal article" date="2021" name="J Anim Sci Technol">
        <title>Complete genome sequence of Paenibacillus konkukensis sp. nov. SK3146 as a potential probiotic strain.</title>
        <authorList>
            <person name="Jung H.I."/>
            <person name="Park S."/>
            <person name="Niu K.M."/>
            <person name="Lee S.W."/>
            <person name="Kothari D."/>
            <person name="Yi K.J."/>
            <person name="Kim S.K."/>
        </authorList>
    </citation>
    <scope>NUCLEOTIDE SEQUENCE</scope>
    <source>
        <strain evidence="1">SK3146</strain>
    </source>
</reference>
<accession>A0ABY4REN6</accession>
<organism evidence="1 2">
    <name type="scientific">Paenibacillus konkukensis</name>
    <dbReference type="NCBI Taxonomy" id="2020716"/>
    <lineage>
        <taxon>Bacteria</taxon>
        <taxon>Bacillati</taxon>
        <taxon>Bacillota</taxon>
        <taxon>Bacilli</taxon>
        <taxon>Bacillales</taxon>
        <taxon>Paenibacillaceae</taxon>
        <taxon>Paenibacillus</taxon>
    </lineage>
</organism>
<dbReference type="EMBL" id="CP027059">
    <property type="protein sequence ID" value="UQZ80988.1"/>
    <property type="molecule type" value="Genomic_DNA"/>
</dbReference>
<evidence type="ECO:0000313" key="2">
    <source>
        <dbReference type="Proteomes" id="UP001057134"/>
    </source>
</evidence>
<proteinExistence type="predicted"/>
<protein>
    <submittedName>
        <fullName evidence="1">Uncharacterized protein</fullName>
    </submittedName>
</protein>